<feature type="transmembrane region" description="Helical" evidence="8">
    <location>
        <begin position="197"/>
        <end position="218"/>
    </location>
</feature>
<feature type="transmembrane region" description="Helical" evidence="8">
    <location>
        <begin position="171"/>
        <end position="191"/>
    </location>
</feature>
<dbReference type="PANTHER" id="PTHR33908:SF3">
    <property type="entry name" value="UNDECAPRENYL PHOSPHATE-ALPHA-4-AMINO-4-DEOXY-L-ARABINOSE ARABINOSYL TRANSFERASE"/>
    <property type="match status" value="1"/>
</dbReference>
<evidence type="ECO:0000256" key="8">
    <source>
        <dbReference type="SAM" id="Phobius"/>
    </source>
</evidence>
<evidence type="ECO:0000256" key="4">
    <source>
        <dbReference type="ARBA" id="ARBA00022679"/>
    </source>
</evidence>
<feature type="transmembrane region" description="Helical" evidence="8">
    <location>
        <begin position="97"/>
        <end position="114"/>
    </location>
</feature>
<protein>
    <submittedName>
        <fullName evidence="10">Glycosyl transferase</fullName>
    </submittedName>
</protein>
<organism evidence="10 11">
    <name type="scientific">Leptospira hartskeerlii</name>
    <dbReference type="NCBI Taxonomy" id="2023177"/>
    <lineage>
        <taxon>Bacteria</taxon>
        <taxon>Pseudomonadati</taxon>
        <taxon>Spirochaetota</taxon>
        <taxon>Spirochaetia</taxon>
        <taxon>Leptospirales</taxon>
        <taxon>Leptospiraceae</taxon>
        <taxon>Leptospira</taxon>
    </lineage>
</organism>
<feature type="transmembrane region" description="Helical" evidence="8">
    <location>
        <begin position="230"/>
        <end position="250"/>
    </location>
</feature>
<evidence type="ECO:0000256" key="1">
    <source>
        <dbReference type="ARBA" id="ARBA00004651"/>
    </source>
</evidence>
<dbReference type="GO" id="GO:0009103">
    <property type="term" value="P:lipopolysaccharide biosynthetic process"/>
    <property type="evidence" value="ECO:0007669"/>
    <property type="project" value="UniProtKB-ARBA"/>
</dbReference>
<keyword evidence="7 8" id="KW-0472">Membrane</keyword>
<accession>A0A2M9XB17</accession>
<comment type="caution">
    <text evidence="10">The sequence shown here is derived from an EMBL/GenBank/DDBJ whole genome shotgun (WGS) entry which is preliminary data.</text>
</comment>
<feature type="transmembrane region" description="Helical" evidence="8">
    <location>
        <begin position="144"/>
        <end position="164"/>
    </location>
</feature>
<dbReference type="OrthoDB" id="313003at2"/>
<proteinExistence type="predicted"/>
<keyword evidence="4 10" id="KW-0808">Transferase</keyword>
<feature type="transmembrane region" description="Helical" evidence="8">
    <location>
        <begin position="280"/>
        <end position="303"/>
    </location>
</feature>
<dbReference type="Proteomes" id="UP000232196">
    <property type="component" value="Unassembled WGS sequence"/>
</dbReference>
<evidence type="ECO:0000256" key="2">
    <source>
        <dbReference type="ARBA" id="ARBA00022475"/>
    </source>
</evidence>
<keyword evidence="6 8" id="KW-1133">Transmembrane helix</keyword>
<evidence type="ECO:0000313" key="11">
    <source>
        <dbReference type="Proteomes" id="UP000232196"/>
    </source>
</evidence>
<dbReference type="Pfam" id="PF02366">
    <property type="entry name" value="PMT"/>
    <property type="match status" value="1"/>
</dbReference>
<dbReference type="InterPro" id="IPR050297">
    <property type="entry name" value="LipidA_mod_glycosyltrf_83"/>
</dbReference>
<comment type="subcellular location">
    <subcellularLocation>
        <location evidence="1">Cell membrane</location>
        <topology evidence="1">Multi-pass membrane protein</topology>
    </subcellularLocation>
</comment>
<feature type="transmembrane region" description="Helical" evidence="8">
    <location>
        <begin position="427"/>
        <end position="445"/>
    </location>
</feature>
<dbReference type="GO" id="GO:0016763">
    <property type="term" value="F:pentosyltransferase activity"/>
    <property type="evidence" value="ECO:0007669"/>
    <property type="project" value="TreeGrafter"/>
</dbReference>
<evidence type="ECO:0000259" key="9">
    <source>
        <dbReference type="Pfam" id="PF02366"/>
    </source>
</evidence>
<feature type="transmembrane region" description="Helical" evidence="8">
    <location>
        <begin position="398"/>
        <end position="415"/>
    </location>
</feature>
<gene>
    <name evidence="10" type="ORF">CH357_13840</name>
</gene>
<keyword evidence="5 8" id="KW-0812">Transmembrane</keyword>
<dbReference type="InterPro" id="IPR003342">
    <property type="entry name" value="ArnT-like_N"/>
</dbReference>
<feature type="transmembrane region" description="Helical" evidence="8">
    <location>
        <begin position="339"/>
        <end position="358"/>
    </location>
</feature>
<dbReference type="EMBL" id="NPDN01000007">
    <property type="protein sequence ID" value="PJZ24890.1"/>
    <property type="molecule type" value="Genomic_DNA"/>
</dbReference>
<evidence type="ECO:0000256" key="7">
    <source>
        <dbReference type="ARBA" id="ARBA00023136"/>
    </source>
</evidence>
<dbReference type="GO" id="GO:0006493">
    <property type="term" value="P:protein O-linked glycosylation"/>
    <property type="evidence" value="ECO:0007669"/>
    <property type="project" value="InterPro"/>
</dbReference>
<feature type="transmembrane region" description="Helical" evidence="8">
    <location>
        <begin position="121"/>
        <end position="138"/>
    </location>
</feature>
<keyword evidence="11" id="KW-1185">Reference proteome</keyword>
<evidence type="ECO:0000256" key="5">
    <source>
        <dbReference type="ARBA" id="ARBA00022692"/>
    </source>
</evidence>
<feature type="transmembrane region" description="Helical" evidence="8">
    <location>
        <begin position="12"/>
        <end position="30"/>
    </location>
</feature>
<evidence type="ECO:0000256" key="3">
    <source>
        <dbReference type="ARBA" id="ARBA00022676"/>
    </source>
</evidence>
<name>A0A2M9XB17_9LEPT</name>
<keyword evidence="3" id="KW-0328">Glycosyltransferase</keyword>
<evidence type="ECO:0000313" key="10">
    <source>
        <dbReference type="EMBL" id="PJZ24890.1"/>
    </source>
</evidence>
<dbReference type="GO" id="GO:0000030">
    <property type="term" value="F:mannosyltransferase activity"/>
    <property type="evidence" value="ECO:0007669"/>
    <property type="project" value="InterPro"/>
</dbReference>
<keyword evidence="2" id="KW-1003">Cell membrane</keyword>
<feature type="domain" description="ArnT-like N-terminal" evidence="9">
    <location>
        <begin position="73"/>
        <end position="245"/>
    </location>
</feature>
<dbReference type="AlphaFoldDB" id="A0A2M9XB17"/>
<dbReference type="PANTHER" id="PTHR33908">
    <property type="entry name" value="MANNOSYLTRANSFERASE YKCB-RELATED"/>
    <property type="match status" value="1"/>
</dbReference>
<evidence type="ECO:0000256" key="6">
    <source>
        <dbReference type="ARBA" id="ARBA00022989"/>
    </source>
</evidence>
<feature type="transmembrane region" description="Helical" evidence="8">
    <location>
        <begin position="370"/>
        <end position="392"/>
    </location>
</feature>
<dbReference type="GO" id="GO:0010041">
    <property type="term" value="P:response to iron(III) ion"/>
    <property type="evidence" value="ECO:0007669"/>
    <property type="project" value="TreeGrafter"/>
</dbReference>
<dbReference type="GO" id="GO:0005886">
    <property type="term" value="C:plasma membrane"/>
    <property type="evidence" value="ECO:0007669"/>
    <property type="project" value="UniProtKB-SubCell"/>
</dbReference>
<reference evidence="10 11" key="1">
    <citation type="submission" date="2017-07" db="EMBL/GenBank/DDBJ databases">
        <title>Leptospira spp. isolated from tropical soils.</title>
        <authorList>
            <person name="Thibeaux R."/>
            <person name="Iraola G."/>
            <person name="Ferres I."/>
            <person name="Bierque E."/>
            <person name="Girault D."/>
            <person name="Soupe-Gilbert M.-E."/>
            <person name="Picardeau M."/>
            <person name="Goarant C."/>
        </authorList>
    </citation>
    <scope>NUCLEOTIDE SEQUENCE [LARGE SCALE GENOMIC DNA]</scope>
    <source>
        <strain evidence="10 11">MCA1-C-A1</strain>
    </source>
</reference>
<sequence>MVWNSFFKKSLNGDRIFVSLLILLNVFFLLPGSGGNAILTQGDEAMHIATIRESLASSSYLFPKFEGVLNLYKPPALFWLGIFSDSLFGVSFFAERFPSFLLFFGSSVLIYLGIRRAGGSPKLAFTISFAYTLTLGVFKFSRLVMMESLLTFFIILVSVTILEFRLSKNRIWLFLGGFFSGIAILIKGPVFQVYSGIILGSYSVIGIFLLHSNGGWVGKKRIWKELLSHIIFHSSSLIVPVVWILVLLSYSELGKEFLTIFLFTENLGKFSAATANQSEWIIPIGFLLYSFPFSLAVFSGFYSKLFQKPKSLREVVGSSYLWAILAICLVHLAPNRKDFYYLLPLIPLAFLGIGLFFIRKKEYQFSKLLSLDYFFCLGISLLVLAAMWGFGILLGQNIWPELIFTAFLLLIFLWGRRIRVQGSGVPSTTALNLVLAAGLLSYIQFSILPRVNLSEVPENGPFINAKQICIVSENPWTALTFRNALPDAEIIHSVPGADRNCVDGIRYLVFFQEPIPIPTGYQLLQTQTVWKRDVTLQELLSPTQGKEYVYFYEPSRSKNSELESR</sequence>
<feature type="transmembrane region" description="Helical" evidence="8">
    <location>
        <begin position="315"/>
        <end position="333"/>
    </location>
</feature>